<sequence>MNNTTPENWDFLTKISISVKQQLIGSNAIRAKSNQLNLSSSETVSLLDEIILEWLNVQKQDGRNYKEYAGYVFYHAVKNRFLNIQEIKK</sequence>
<accession>A0A6M9PII4</accession>
<dbReference type="KEGG" id="pani:DCO16_06300"/>
<dbReference type="EMBL" id="CP028941">
    <property type="protein sequence ID" value="QKM62700.1"/>
    <property type="molecule type" value="Genomic_DNA"/>
</dbReference>
<dbReference type="RefSeq" id="WP_173942863.1">
    <property type="nucleotide sequence ID" value="NZ_CBCSCD010000001.1"/>
</dbReference>
<gene>
    <name evidence="1" type="ORF">DCO16_06300</name>
</gene>
<proteinExistence type="predicted"/>
<dbReference type="AlphaFoldDB" id="A0A6M9PII4"/>
<protein>
    <submittedName>
        <fullName evidence="1">Uncharacterized protein</fullName>
    </submittedName>
</protein>
<keyword evidence="2" id="KW-1185">Reference proteome</keyword>
<dbReference type="Proteomes" id="UP000500806">
    <property type="component" value="Chromosome"/>
</dbReference>
<evidence type="ECO:0000313" key="1">
    <source>
        <dbReference type="EMBL" id="QKM62700.1"/>
    </source>
</evidence>
<reference evidence="1 2" key="1">
    <citation type="submission" date="2018-04" db="EMBL/GenBank/DDBJ databases">
        <title>Polynucleobacter sp. LimPoW16 genome.</title>
        <authorList>
            <person name="Hahn M.W."/>
        </authorList>
    </citation>
    <scope>NUCLEOTIDE SEQUENCE [LARGE SCALE GENOMIC DNA]</scope>
    <source>
        <strain evidence="1 2">LimPoW16</strain>
    </source>
</reference>
<name>A0A6M9PII4_9BURK</name>
<evidence type="ECO:0000313" key="2">
    <source>
        <dbReference type="Proteomes" id="UP000500806"/>
    </source>
</evidence>
<organism evidence="1 2">
    <name type="scientific">Polynucleobacter antarcticus</name>
    <dbReference type="NCBI Taxonomy" id="1743162"/>
    <lineage>
        <taxon>Bacteria</taxon>
        <taxon>Pseudomonadati</taxon>
        <taxon>Pseudomonadota</taxon>
        <taxon>Betaproteobacteria</taxon>
        <taxon>Burkholderiales</taxon>
        <taxon>Burkholderiaceae</taxon>
        <taxon>Polynucleobacter</taxon>
    </lineage>
</organism>